<dbReference type="Proteomes" id="UP000652995">
    <property type="component" value="Unassembled WGS sequence"/>
</dbReference>
<evidence type="ECO:0000313" key="2">
    <source>
        <dbReference type="EMBL" id="GGA80664.1"/>
    </source>
</evidence>
<gene>
    <name evidence="2" type="ORF">GCM10007183_00950</name>
    <name evidence="3" type="ORF">SAMEA4412661_00857</name>
</gene>
<keyword evidence="5" id="KW-1185">Reference proteome</keyword>
<feature type="transmembrane region" description="Helical" evidence="1">
    <location>
        <begin position="116"/>
        <end position="140"/>
    </location>
</feature>
<feature type="transmembrane region" description="Helical" evidence="1">
    <location>
        <begin position="71"/>
        <end position="96"/>
    </location>
</feature>
<dbReference type="AlphaFoldDB" id="A0A240C416"/>
<dbReference type="Proteomes" id="UP000243706">
    <property type="component" value="Chromosome 1"/>
</dbReference>
<feature type="transmembrane region" description="Helical" evidence="1">
    <location>
        <begin position="41"/>
        <end position="59"/>
    </location>
</feature>
<sequence>MIKNIVSGGTMKLSKFEYMLLLLITTEFILCFLFINHLTIFQYMIFVQIIPSILSAFFIGRIAARSRFKWLVILTSSIVFVIVIISILNVTPISTIENNTVQSKTSVILFNRNMKIGTYFGLFFQEFLLSTFVLMIITLFNRIKSGKF</sequence>
<evidence type="ECO:0000313" key="4">
    <source>
        <dbReference type="Proteomes" id="UP000243706"/>
    </source>
</evidence>
<evidence type="ECO:0000256" key="1">
    <source>
        <dbReference type="SAM" id="Phobius"/>
    </source>
</evidence>
<reference evidence="3 4" key="2">
    <citation type="submission" date="2017-06" db="EMBL/GenBank/DDBJ databases">
        <authorList>
            <consortium name="Pathogen Informatics"/>
        </authorList>
    </citation>
    <scope>NUCLEOTIDE SEQUENCE [LARGE SCALE GENOMIC DNA]</scope>
    <source>
        <strain evidence="3 4">NCTC13833</strain>
    </source>
</reference>
<reference evidence="2" key="1">
    <citation type="journal article" date="2014" name="Int. J. Syst. Evol. Microbiol.">
        <title>Complete genome of a new Firmicutes species belonging to the dominant human colonic microbiota ('Ruminococcus bicirculans') reveals two chromosomes and a selective capacity to utilize plant glucans.</title>
        <authorList>
            <consortium name="NISC Comparative Sequencing Program"/>
            <person name="Wegmann U."/>
            <person name="Louis P."/>
            <person name="Goesmann A."/>
            <person name="Henrissat B."/>
            <person name="Duncan S.H."/>
            <person name="Flint H.J."/>
        </authorList>
    </citation>
    <scope>NUCLEOTIDE SEQUENCE</scope>
    <source>
        <strain evidence="2">CCM 4175</strain>
    </source>
</reference>
<accession>A0A240C416</accession>
<dbReference type="OrthoDB" id="2227034at2"/>
<dbReference type="EMBL" id="BMCB01000001">
    <property type="protein sequence ID" value="GGA80664.1"/>
    <property type="molecule type" value="Genomic_DNA"/>
</dbReference>
<keyword evidence="1" id="KW-0472">Membrane</keyword>
<protein>
    <submittedName>
        <fullName evidence="3">Uncharacterized protein</fullName>
    </submittedName>
</protein>
<reference evidence="5" key="3">
    <citation type="journal article" date="2019" name="Int. J. Syst. Evol. Microbiol.">
        <title>The Global Catalogue of Microorganisms (GCM) 10K type strain sequencing project: providing services to taxonomists for standard genome sequencing and annotation.</title>
        <authorList>
            <consortium name="The Broad Institute Genomics Platform"/>
            <consortium name="The Broad Institute Genome Sequencing Center for Infectious Disease"/>
            <person name="Wu L."/>
            <person name="Ma J."/>
        </authorList>
    </citation>
    <scope>NUCLEOTIDE SEQUENCE [LARGE SCALE GENOMIC DNA]</scope>
    <source>
        <strain evidence="5">CCM 4175</strain>
    </source>
</reference>
<keyword evidence="1" id="KW-1133">Transmembrane helix</keyword>
<evidence type="ECO:0000313" key="3">
    <source>
        <dbReference type="EMBL" id="SNW01858.1"/>
    </source>
</evidence>
<feature type="transmembrane region" description="Helical" evidence="1">
    <location>
        <begin position="16"/>
        <end position="35"/>
    </location>
</feature>
<evidence type="ECO:0000313" key="5">
    <source>
        <dbReference type="Proteomes" id="UP000652995"/>
    </source>
</evidence>
<keyword evidence="1" id="KW-0812">Transmembrane</keyword>
<name>A0A240C416_9STAP</name>
<reference evidence="2" key="4">
    <citation type="submission" date="2024-05" db="EMBL/GenBank/DDBJ databases">
        <authorList>
            <person name="Sun Q."/>
            <person name="Sedlacek I."/>
        </authorList>
    </citation>
    <scope>NUCLEOTIDE SEQUENCE</scope>
    <source>
        <strain evidence="2">CCM 4175</strain>
    </source>
</reference>
<proteinExistence type="predicted"/>
<dbReference type="RefSeq" id="WP_095116343.1">
    <property type="nucleotide sequence ID" value="NZ_BMCB01000001.1"/>
</dbReference>
<dbReference type="EMBL" id="LT906464">
    <property type="protein sequence ID" value="SNW01858.1"/>
    <property type="molecule type" value="Genomic_DNA"/>
</dbReference>
<organism evidence="3 4">
    <name type="scientific">Staphylococcus muscae</name>
    <dbReference type="NCBI Taxonomy" id="1294"/>
    <lineage>
        <taxon>Bacteria</taxon>
        <taxon>Bacillati</taxon>
        <taxon>Bacillota</taxon>
        <taxon>Bacilli</taxon>
        <taxon>Bacillales</taxon>
        <taxon>Staphylococcaceae</taxon>
        <taxon>Staphylococcus</taxon>
    </lineage>
</organism>